<evidence type="ECO:0000256" key="4">
    <source>
        <dbReference type="SAM" id="SignalP"/>
    </source>
</evidence>
<dbReference type="PANTHER" id="PTHR24252:SF7">
    <property type="entry name" value="HYALIN"/>
    <property type="match status" value="1"/>
</dbReference>
<dbReference type="CDD" id="cd00190">
    <property type="entry name" value="Tryp_SPc"/>
    <property type="match status" value="1"/>
</dbReference>
<feature type="chain" id="PRO_5040241080" description="Peptidase S1 domain-containing protein" evidence="4">
    <location>
        <begin position="22"/>
        <end position="268"/>
    </location>
</feature>
<feature type="domain" description="Peptidase S1" evidence="5">
    <location>
        <begin position="57"/>
        <end position="268"/>
    </location>
</feature>
<reference evidence="6" key="1">
    <citation type="submission" date="2021-12" db="EMBL/GenBank/DDBJ databases">
        <authorList>
            <person name="King R."/>
        </authorList>
    </citation>
    <scope>NUCLEOTIDE SEQUENCE</scope>
</reference>
<dbReference type="Gene3D" id="2.40.10.10">
    <property type="entry name" value="Trypsin-like serine proteases"/>
    <property type="match status" value="3"/>
</dbReference>
<dbReference type="GO" id="GO:0004252">
    <property type="term" value="F:serine-type endopeptidase activity"/>
    <property type="evidence" value="ECO:0007669"/>
    <property type="project" value="InterPro"/>
</dbReference>
<evidence type="ECO:0000256" key="3">
    <source>
        <dbReference type="RuleBase" id="RU363034"/>
    </source>
</evidence>
<dbReference type="GO" id="GO:0006508">
    <property type="term" value="P:proteolysis"/>
    <property type="evidence" value="ECO:0007669"/>
    <property type="project" value="UniProtKB-KW"/>
</dbReference>
<dbReference type="PROSITE" id="PS00134">
    <property type="entry name" value="TRYPSIN_HIS"/>
    <property type="match status" value="1"/>
</dbReference>
<comment type="similarity">
    <text evidence="2">Belongs to the peptidase S1 family. CLIP subfamily.</text>
</comment>
<dbReference type="AlphaFoldDB" id="A0A9P0B8N8"/>
<keyword evidence="1" id="KW-1015">Disulfide bond</keyword>
<dbReference type="InterPro" id="IPR043504">
    <property type="entry name" value="Peptidase_S1_PA_chymotrypsin"/>
</dbReference>
<keyword evidence="3" id="KW-0720">Serine protease</keyword>
<dbReference type="PROSITE" id="PS50240">
    <property type="entry name" value="TRYPSIN_DOM"/>
    <property type="match status" value="1"/>
</dbReference>
<evidence type="ECO:0000256" key="1">
    <source>
        <dbReference type="ARBA" id="ARBA00023157"/>
    </source>
</evidence>
<dbReference type="PROSITE" id="PS00135">
    <property type="entry name" value="TRYPSIN_SER"/>
    <property type="match status" value="1"/>
</dbReference>
<evidence type="ECO:0000259" key="5">
    <source>
        <dbReference type="PROSITE" id="PS50240"/>
    </source>
</evidence>
<keyword evidence="3" id="KW-0645">Protease</keyword>
<organism evidence="6 7">
    <name type="scientific">Brassicogethes aeneus</name>
    <name type="common">Rape pollen beetle</name>
    <name type="synonym">Meligethes aeneus</name>
    <dbReference type="NCBI Taxonomy" id="1431903"/>
    <lineage>
        <taxon>Eukaryota</taxon>
        <taxon>Metazoa</taxon>
        <taxon>Ecdysozoa</taxon>
        <taxon>Arthropoda</taxon>
        <taxon>Hexapoda</taxon>
        <taxon>Insecta</taxon>
        <taxon>Pterygota</taxon>
        <taxon>Neoptera</taxon>
        <taxon>Endopterygota</taxon>
        <taxon>Coleoptera</taxon>
        <taxon>Polyphaga</taxon>
        <taxon>Cucujiformia</taxon>
        <taxon>Nitidulidae</taxon>
        <taxon>Meligethinae</taxon>
        <taxon>Brassicogethes</taxon>
    </lineage>
</organism>
<gene>
    <name evidence="6" type="ORF">MELIAE_LOCUS8570</name>
</gene>
<keyword evidence="7" id="KW-1185">Reference proteome</keyword>
<dbReference type="PRINTS" id="PR00722">
    <property type="entry name" value="CHYMOTRYPSIN"/>
</dbReference>
<dbReference type="PANTHER" id="PTHR24252">
    <property type="entry name" value="ACROSIN-RELATED"/>
    <property type="match status" value="1"/>
</dbReference>
<dbReference type="EMBL" id="OV121136">
    <property type="protein sequence ID" value="CAH0557989.1"/>
    <property type="molecule type" value="Genomic_DNA"/>
</dbReference>
<dbReference type="FunFam" id="2.40.10.10:FF:000002">
    <property type="entry name" value="Transmembrane protease serine"/>
    <property type="match status" value="1"/>
</dbReference>
<evidence type="ECO:0000256" key="2">
    <source>
        <dbReference type="ARBA" id="ARBA00024195"/>
    </source>
</evidence>
<protein>
    <recommendedName>
        <fullName evidence="5">Peptidase S1 domain-containing protein</fullName>
    </recommendedName>
</protein>
<dbReference type="InterPro" id="IPR009003">
    <property type="entry name" value="Peptidase_S1_PA"/>
</dbReference>
<accession>A0A9P0B8N8</accession>
<dbReference type="Pfam" id="PF00089">
    <property type="entry name" value="Trypsin"/>
    <property type="match status" value="1"/>
</dbReference>
<dbReference type="SMART" id="SM00020">
    <property type="entry name" value="Tryp_SPc"/>
    <property type="match status" value="1"/>
</dbReference>
<sequence>MHFCLFFRLAVILSSFKLISCLIEENIPYNENLPRKPLKVITTEKCGIRGGAYQNRIVGGMDAEKNEFPWQISLQYYKHNDLHHFCGGAILNEEWFVTAAHCFENMPLDLVTVLAGAHNFWKAKDNEQHRNISRIVSNNFDLPTFYNDITLVKVYPPFDFSLATVTGWGRVFESGHLASILQKVDLPIINRDSCEKKYSILGFSRYFNECQMCTEYPEGTKDACQGDSGGPLICKGSGDKFYLCGIVSWGIGCARNNHPGVYTLVSGF</sequence>
<dbReference type="InterPro" id="IPR001254">
    <property type="entry name" value="Trypsin_dom"/>
</dbReference>
<dbReference type="SUPFAM" id="SSF50494">
    <property type="entry name" value="Trypsin-like serine proteases"/>
    <property type="match status" value="1"/>
</dbReference>
<dbReference type="Proteomes" id="UP001154078">
    <property type="component" value="Chromosome 5"/>
</dbReference>
<keyword evidence="3" id="KW-0378">Hydrolase</keyword>
<dbReference type="InterPro" id="IPR001314">
    <property type="entry name" value="Peptidase_S1A"/>
</dbReference>
<dbReference type="InterPro" id="IPR033116">
    <property type="entry name" value="TRYPSIN_SER"/>
</dbReference>
<evidence type="ECO:0000313" key="6">
    <source>
        <dbReference type="EMBL" id="CAH0557989.1"/>
    </source>
</evidence>
<keyword evidence="4" id="KW-0732">Signal</keyword>
<name>A0A9P0B8N8_BRAAE</name>
<evidence type="ECO:0000313" key="7">
    <source>
        <dbReference type="Proteomes" id="UP001154078"/>
    </source>
</evidence>
<dbReference type="OrthoDB" id="10061449at2759"/>
<feature type="signal peptide" evidence="4">
    <location>
        <begin position="1"/>
        <end position="21"/>
    </location>
</feature>
<dbReference type="InterPro" id="IPR018114">
    <property type="entry name" value="TRYPSIN_HIS"/>
</dbReference>
<proteinExistence type="inferred from homology"/>